<comment type="caution">
    <text evidence="1">The sequence shown here is derived from an EMBL/GenBank/DDBJ whole genome shotgun (WGS) entry which is preliminary data.</text>
</comment>
<evidence type="ECO:0000313" key="2">
    <source>
        <dbReference type="Proteomes" id="UP000798808"/>
    </source>
</evidence>
<dbReference type="RefSeq" id="WP_155177307.1">
    <property type="nucleotide sequence ID" value="NZ_BAAAFL010000022.1"/>
</dbReference>
<keyword evidence="2" id="KW-1185">Reference proteome</keyword>
<dbReference type="EMBL" id="SMLW01000679">
    <property type="protein sequence ID" value="MTI29122.1"/>
    <property type="molecule type" value="Genomic_DNA"/>
</dbReference>
<sequence length="232" mass="26788">MNFNLKGGALLIGSLFWQDDLVLDSGDQIRKRWRQSRLKLKETVDVQVPIRYGRFSLRNTYTMIFDKRVKPGVAKAVPFSNTNIAHFGEIKEEVTAISRAEGQFDNSFIKSERAWCVCTVLLNPAIDKLTRIHVLEQWQNELQTNEPGYRYFSNNTERYSVHSTGELDAPWPKEAAGFDFLIATATKEKKREGVGEVSAEEIARHVHNRPYFHPNLKHGISTYQDEEIKRFL</sequence>
<protein>
    <submittedName>
        <fullName evidence="1">Uncharacterized protein</fullName>
    </submittedName>
</protein>
<evidence type="ECO:0000313" key="1">
    <source>
        <dbReference type="EMBL" id="MTI29122.1"/>
    </source>
</evidence>
<dbReference type="Proteomes" id="UP000798808">
    <property type="component" value="Unassembled WGS sequence"/>
</dbReference>
<organism evidence="1 2">
    <name type="scientific">Fulvivirga kasyanovii</name>
    <dbReference type="NCBI Taxonomy" id="396812"/>
    <lineage>
        <taxon>Bacteria</taxon>
        <taxon>Pseudomonadati</taxon>
        <taxon>Bacteroidota</taxon>
        <taxon>Cytophagia</taxon>
        <taxon>Cytophagales</taxon>
        <taxon>Fulvivirgaceae</taxon>
        <taxon>Fulvivirga</taxon>
    </lineage>
</organism>
<gene>
    <name evidence="1" type="ORF">E1163_29445</name>
</gene>
<proteinExistence type="predicted"/>
<accession>A0ABW9RXY4</accession>
<reference evidence="1 2" key="1">
    <citation type="submission" date="2019-02" db="EMBL/GenBank/DDBJ databases">
        <authorList>
            <person name="Goldberg S.R."/>
            <person name="Haltli B.A."/>
            <person name="Correa H."/>
            <person name="Russell K.G."/>
        </authorList>
    </citation>
    <scope>NUCLEOTIDE SEQUENCE [LARGE SCALE GENOMIC DNA]</scope>
    <source>
        <strain evidence="1 2">JCM 16186</strain>
    </source>
</reference>
<name>A0ABW9RXY4_9BACT</name>